<evidence type="ECO:0000313" key="1">
    <source>
        <dbReference type="EMBL" id="MFC5509454.1"/>
    </source>
</evidence>
<gene>
    <name evidence="1" type="ORF">ACFPN9_30025</name>
</gene>
<reference evidence="2" key="1">
    <citation type="journal article" date="2019" name="Int. J. Syst. Evol. Microbiol.">
        <title>The Global Catalogue of Microorganisms (GCM) 10K type strain sequencing project: providing services to taxonomists for standard genome sequencing and annotation.</title>
        <authorList>
            <consortium name="The Broad Institute Genomics Platform"/>
            <consortium name="The Broad Institute Genome Sequencing Center for Infectious Disease"/>
            <person name="Wu L."/>
            <person name="Ma J."/>
        </authorList>
    </citation>
    <scope>NUCLEOTIDE SEQUENCE [LARGE SCALE GENOMIC DNA]</scope>
    <source>
        <strain evidence="2">CCUG 43117</strain>
    </source>
</reference>
<keyword evidence="2" id="KW-1185">Reference proteome</keyword>
<evidence type="ECO:0000313" key="2">
    <source>
        <dbReference type="Proteomes" id="UP001596060"/>
    </source>
</evidence>
<organism evidence="1 2">
    <name type="scientific">Bosea massiliensis</name>
    <dbReference type="NCBI Taxonomy" id="151419"/>
    <lineage>
        <taxon>Bacteria</taxon>
        <taxon>Pseudomonadati</taxon>
        <taxon>Pseudomonadota</taxon>
        <taxon>Alphaproteobacteria</taxon>
        <taxon>Hyphomicrobiales</taxon>
        <taxon>Boseaceae</taxon>
        <taxon>Bosea</taxon>
    </lineage>
</organism>
<dbReference type="Proteomes" id="UP001596060">
    <property type="component" value="Unassembled WGS sequence"/>
</dbReference>
<proteinExistence type="predicted"/>
<comment type="caution">
    <text evidence="1">The sequence shown here is derived from an EMBL/GenBank/DDBJ whole genome shotgun (WGS) entry which is preliminary data.</text>
</comment>
<dbReference type="RefSeq" id="WP_067253832.1">
    <property type="nucleotide sequence ID" value="NZ_JBHSLU010000166.1"/>
</dbReference>
<sequence>MTVVGFQFAVTSRTQSGVQVFLVAASTQYSAERILQRDQSLIAGATIELQRQLTADALAKYGLVSGKVIKLR</sequence>
<protein>
    <submittedName>
        <fullName evidence="1">Uncharacterized protein</fullName>
    </submittedName>
</protein>
<accession>A0ABW0PF83</accession>
<dbReference type="EMBL" id="JBHSLU010000166">
    <property type="protein sequence ID" value="MFC5509454.1"/>
    <property type="molecule type" value="Genomic_DNA"/>
</dbReference>
<name>A0ABW0PF83_9HYPH</name>